<evidence type="ECO:0000256" key="1">
    <source>
        <dbReference type="SAM" id="MobiDB-lite"/>
    </source>
</evidence>
<gene>
    <name evidence="2" type="ORF">GCM10009682_37640</name>
</gene>
<evidence type="ECO:0000313" key="2">
    <source>
        <dbReference type="EMBL" id="GAA1812943.1"/>
    </source>
</evidence>
<organism evidence="2 3">
    <name type="scientific">Luedemannella flava</name>
    <dbReference type="NCBI Taxonomy" id="349316"/>
    <lineage>
        <taxon>Bacteria</taxon>
        <taxon>Bacillati</taxon>
        <taxon>Actinomycetota</taxon>
        <taxon>Actinomycetes</taxon>
        <taxon>Micromonosporales</taxon>
        <taxon>Micromonosporaceae</taxon>
        <taxon>Luedemannella</taxon>
    </lineage>
</organism>
<reference evidence="2 3" key="1">
    <citation type="journal article" date="2019" name="Int. J. Syst. Evol. Microbiol.">
        <title>The Global Catalogue of Microorganisms (GCM) 10K type strain sequencing project: providing services to taxonomists for standard genome sequencing and annotation.</title>
        <authorList>
            <consortium name="The Broad Institute Genomics Platform"/>
            <consortium name="The Broad Institute Genome Sequencing Center for Infectious Disease"/>
            <person name="Wu L."/>
            <person name="Ma J."/>
        </authorList>
    </citation>
    <scope>NUCLEOTIDE SEQUENCE [LARGE SCALE GENOMIC DNA]</scope>
    <source>
        <strain evidence="2 3">JCM 13250</strain>
    </source>
</reference>
<proteinExistence type="predicted"/>
<keyword evidence="3" id="KW-1185">Reference proteome</keyword>
<comment type="caution">
    <text evidence="2">The sequence shown here is derived from an EMBL/GenBank/DDBJ whole genome shotgun (WGS) entry which is preliminary data.</text>
</comment>
<feature type="compositionally biased region" description="Low complexity" evidence="1">
    <location>
        <begin position="61"/>
        <end position="84"/>
    </location>
</feature>
<dbReference type="Proteomes" id="UP001500218">
    <property type="component" value="Unassembled WGS sequence"/>
</dbReference>
<protein>
    <submittedName>
        <fullName evidence="2">Uncharacterized protein</fullName>
    </submittedName>
</protein>
<evidence type="ECO:0000313" key="3">
    <source>
        <dbReference type="Proteomes" id="UP001500218"/>
    </source>
</evidence>
<feature type="region of interest" description="Disordered" evidence="1">
    <location>
        <begin position="45"/>
        <end position="115"/>
    </location>
</feature>
<dbReference type="EMBL" id="BAAALT010000121">
    <property type="protein sequence ID" value="GAA1812943.1"/>
    <property type="molecule type" value="Genomic_DNA"/>
</dbReference>
<sequence length="115" mass="12571">MPDVRAGHRDQEQIMHLYQEFTLAAAHDRQRRFRDEAQQRRLLSAFRPARGERRARRGARGRPTVVPAPEGAPPSAAAMQAAAPRKITVAQRPRETSAAAGTLAACGPRATAPAR</sequence>
<accession>A0ABN2MAD2</accession>
<name>A0ABN2MAD2_9ACTN</name>